<dbReference type="GO" id="GO:0008237">
    <property type="term" value="F:metallopeptidase activity"/>
    <property type="evidence" value="ECO:0007669"/>
    <property type="project" value="UniProtKB-KW"/>
</dbReference>
<feature type="signal peptide" evidence="1">
    <location>
        <begin position="1"/>
        <end position="22"/>
    </location>
</feature>
<feature type="domain" description="DUF5118" evidence="4">
    <location>
        <begin position="49"/>
        <end position="97"/>
    </location>
</feature>
<dbReference type="InterPro" id="IPR033413">
    <property type="entry name" value="DUF5117"/>
</dbReference>
<comment type="caution">
    <text evidence="5">The sequence shown here is derived from an EMBL/GenBank/DDBJ whole genome shotgun (WGS) entry which is preliminary data.</text>
</comment>
<evidence type="ECO:0000259" key="2">
    <source>
        <dbReference type="Pfam" id="PF16313"/>
    </source>
</evidence>
<keyword evidence="5" id="KW-0482">Metalloprotease</keyword>
<dbReference type="InterPro" id="IPR034032">
    <property type="entry name" value="Zn_MMP-like_bac"/>
</dbReference>
<dbReference type="Gene3D" id="3.40.390.10">
    <property type="entry name" value="Collagenase (Catalytic Domain)"/>
    <property type="match status" value="1"/>
</dbReference>
<evidence type="ECO:0000313" key="5">
    <source>
        <dbReference type="EMBL" id="MBF5027681.1"/>
    </source>
</evidence>
<sequence length="839" mass="95035">MKRLKSVLLCLVLSTTASLSYAQTDSTKAKEDTVKTKPVTPAAKKPEKIKPYKDVITAKAITDEGVLKVHKVEDKYYFEIPNTVLKKEFLLVSRLTKAAAGMRSGTTGFAGDQIAQNVIAFEKGPQDKIFIRSISYAEYASDSTSQMYNSVMRNNTQSIVQAFEIKAFSPDKKSSVIDVTDFVNADNELVSFAATAKNGFRVGAFQKDKSFVNFIKSFPNNIEINTTKTYARTLGTPPPGAGATPSRQVISGNYTVEINSSLVLLPENKMQARYYDPRVGYFTVGYTDFDLDPQGVKRVSLIKRWRLEPKPQDLEKYKRGELVEPAKPIVFYIDPSTPKKWVPYLAAGVNDWQKAFEKAGFKNAIYAKIPNAKEDPEWSLEDARFSAIVYKPSDVPNASGPSISDPRTGEIMESHINWYHNVMSLLRNWYFIQAAPNDPRARTMEFDDKLMGELIRFVSAHEVGHTIGLRHNFGSSSSVPVEKLRDKNWLKKNGHTPSIMDYARFNYVAQPEDKVDESGIMPRIGDYDEWAIEWGYRRYYQFKSPDAEKEFLNKLVINKLKNPRLWFGTEINPFDPRSQSEQVGDNAMLGSGYGIENLKRIVSNLPKWTATANEDYDNLGIMYDQVTGQFARYLGHVSKYIGGELETPKTIEQSGPVYEVVSKAEQKQALEFLSKQVFTTPQWLFNKDVFENTSRTPVQVVENLQNTVLNRILSPMVLQKMYQSQSVDQKAYTVYEYMQDLKSSIFTQGTPDLYRRNLQRNYIGSMISILTPRPAATTATRGNSVTLSPNSDVLAVTRGTLFDLQNELDQKARSSNEAIERYHFQDLKYQIEKALSPTN</sequence>
<feature type="domain" description="DUF5117" evidence="3">
    <location>
        <begin position="111"/>
        <end position="310"/>
    </location>
</feature>
<keyword evidence="5" id="KW-0645">Protease</keyword>
<dbReference type="RefSeq" id="WP_194739609.1">
    <property type="nucleotide sequence ID" value="NZ_JADKYY010000009.1"/>
</dbReference>
<evidence type="ECO:0000313" key="6">
    <source>
        <dbReference type="Proteomes" id="UP000694480"/>
    </source>
</evidence>
<gene>
    <name evidence="5" type="ORF">IC612_07705</name>
</gene>
<evidence type="ECO:0000256" key="1">
    <source>
        <dbReference type="SAM" id="SignalP"/>
    </source>
</evidence>
<organism evidence="5 6">
    <name type="scientific">Planobacterium oryzisoli</name>
    <dbReference type="NCBI Taxonomy" id="2771435"/>
    <lineage>
        <taxon>Bacteria</taxon>
        <taxon>Pseudomonadati</taxon>
        <taxon>Bacteroidota</taxon>
        <taxon>Flavobacteriia</taxon>
        <taxon>Flavobacteriales</taxon>
        <taxon>Weeksellaceae</taxon>
        <taxon>Chryseobacterium group</taxon>
        <taxon>Chryseobacterium</taxon>
    </lineage>
</organism>
<feature type="domain" description="EcxA zinc-binding" evidence="2">
    <location>
        <begin position="444"/>
        <end position="748"/>
    </location>
</feature>
<keyword evidence="6" id="KW-1185">Reference proteome</keyword>
<feature type="chain" id="PRO_5037726635" evidence="1">
    <location>
        <begin position="23"/>
        <end position="839"/>
    </location>
</feature>
<reference evidence="5" key="1">
    <citation type="submission" date="2020-11" db="EMBL/GenBank/DDBJ databases">
        <title>Genome seq and assembly of Planobacterium sp.</title>
        <authorList>
            <person name="Chhetri G."/>
        </authorList>
    </citation>
    <scope>NUCLEOTIDE SEQUENCE</scope>
    <source>
        <strain evidence="5">GCR5</strain>
    </source>
</reference>
<dbReference type="Pfam" id="PF17148">
    <property type="entry name" value="DUF5117"/>
    <property type="match status" value="1"/>
</dbReference>
<evidence type="ECO:0000259" key="4">
    <source>
        <dbReference type="Pfam" id="PF17162"/>
    </source>
</evidence>
<dbReference type="InterPro" id="IPR032534">
    <property type="entry name" value="EcxA_zinc-bd"/>
</dbReference>
<dbReference type="PANTHER" id="PTHR38478:SF1">
    <property type="entry name" value="ZINC DEPENDENT METALLOPROTEASE DOMAIN LIPOPROTEIN"/>
    <property type="match status" value="1"/>
</dbReference>
<dbReference type="InterPro" id="IPR033428">
    <property type="entry name" value="DUF5118"/>
</dbReference>
<dbReference type="AlphaFoldDB" id="A0A931E8E3"/>
<dbReference type="CDD" id="cd04276">
    <property type="entry name" value="ZnMc_MMP_like_2"/>
    <property type="match status" value="1"/>
</dbReference>
<dbReference type="InterPro" id="IPR024079">
    <property type="entry name" value="MetalloPept_cat_dom_sf"/>
</dbReference>
<keyword evidence="1" id="KW-0732">Signal</keyword>
<evidence type="ECO:0000259" key="3">
    <source>
        <dbReference type="Pfam" id="PF17148"/>
    </source>
</evidence>
<proteinExistence type="predicted"/>
<dbReference type="Proteomes" id="UP000694480">
    <property type="component" value="Unassembled WGS sequence"/>
</dbReference>
<dbReference type="Pfam" id="PF16313">
    <property type="entry name" value="DUF4953"/>
    <property type="match status" value="1"/>
</dbReference>
<dbReference type="SUPFAM" id="SSF55486">
    <property type="entry name" value="Metalloproteases ('zincins'), catalytic domain"/>
    <property type="match status" value="1"/>
</dbReference>
<dbReference type="PANTHER" id="PTHR38478">
    <property type="entry name" value="PEPTIDASE M1A AND M12B"/>
    <property type="match status" value="1"/>
</dbReference>
<dbReference type="Pfam" id="PF17162">
    <property type="entry name" value="DUF5118"/>
    <property type="match status" value="1"/>
</dbReference>
<keyword evidence="5" id="KW-0378">Hydrolase</keyword>
<accession>A0A931E8E3</accession>
<name>A0A931E8E3_9FLAO</name>
<protein>
    <submittedName>
        <fullName evidence="5">Zinc-dependent metalloprotease</fullName>
    </submittedName>
</protein>
<dbReference type="EMBL" id="JADKYY010000009">
    <property type="protein sequence ID" value="MBF5027681.1"/>
    <property type="molecule type" value="Genomic_DNA"/>
</dbReference>